<dbReference type="Gene3D" id="1.10.3210.10">
    <property type="entry name" value="Hypothetical protein af1432"/>
    <property type="match status" value="1"/>
</dbReference>
<dbReference type="InterPro" id="IPR006675">
    <property type="entry name" value="HDIG_dom"/>
</dbReference>
<dbReference type="OrthoDB" id="9804747at2"/>
<dbReference type="SUPFAM" id="SSF109604">
    <property type="entry name" value="HD-domain/PDEase-like"/>
    <property type="match status" value="1"/>
</dbReference>
<sequence length="286" mass="32812">MAEYFIKKGSEYYTAQDIYDKRGMLLLSKGQKITAEVKNRLERLGKVDQEKSSDADNIQNVLLAQNDRQSTVLTPVTKEFVERMSIRDSRILEKPNDILINIIFESKTKPWWIYVNALSNYVDWLYTHSIDVAVVSLMMAVELGYSDEELTNLGIGAMLHDVGKLLVPKSIIQKPEKLTDSEMSLVRQHCELGMSSLESFNLPKEYMDIVMQHHERLDGSGYPKGLKGDEISRNSRIVMIADAVDAITSYRPYRQSQSMDVAINKLRNEKEKYPQELISLLEKILQ</sequence>
<proteinExistence type="predicted"/>
<dbReference type="RefSeq" id="WP_006520248.1">
    <property type="nucleotide sequence ID" value="NC_021184.1"/>
</dbReference>
<accession>R4KMR6</accession>
<dbReference type="InterPro" id="IPR037522">
    <property type="entry name" value="HD_GYP_dom"/>
</dbReference>
<evidence type="ECO:0000313" key="3">
    <source>
        <dbReference type="Proteomes" id="UP000013520"/>
    </source>
</evidence>
<evidence type="ECO:0000259" key="1">
    <source>
        <dbReference type="PROSITE" id="PS51832"/>
    </source>
</evidence>
<dbReference type="SMART" id="SM00471">
    <property type="entry name" value="HDc"/>
    <property type="match status" value="1"/>
</dbReference>
<dbReference type="NCBIfam" id="TIGR00277">
    <property type="entry name" value="HDIG"/>
    <property type="match status" value="1"/>
</dbReference>
<dbReference type="STRING" id="767817.Desgi_3533"/>
<dbReference type="InterPro" id="IPR003607">
    <property type="entry name" value="HD/PDEase_dom"/>
</dbReference>
<feature type="domain" description="HD-GYP" evidence="1">
    <location>
        <begin position="103"/>
        <end position="286"/>
    </location>
</feature>
<gene>
    <name evidence="2" type="ORF">Desgi_3533</name>
</gene>
<dbReference type="EMBL" id="CP003273">
    <property type="protein sequence ID" value="AGL02857.1"/>
    <property type="molecule type" value="Genomic_DNA"/>
</dbReference>
<protein>
    <submittedName>
        <fullName evidence="2">Putative domain HDIG-containing protein</fullName>
    </submittedName>
</protein>
<dbReference type="HOGENOM" id="CLU_000445_92_1_9"/>
<dbReference type="AlphaFoldDB" id="R4KMR6"/>
<name>R4KMR6_9FIRM</name>
<dbReference type="Pfam" id="PF13487">
    <property type="entry name" value="HD_5"/>
    <property type="match status" value="1"/>
</dbReference>
<dbReference type="eggNOG" id="COG2206">
    <property type="taxonomic scope" value="Bacteria"/>
</dbReference>
<reference evidence="2 3" key="1">
    <citation type="submission" date="2012-01" db="EMBL/GenBank/DDBJ databases">
        <title>Complete sequence of Desulfotomaculum gibsoniae DSM 7213.</title>
        <authorList>
            <consortium name="US DOE Joint Genome Institute"/>
            <person name="Lucas S."/>
            <person name="Han J."/>
            <person name="Lapidus A."/>
            <person name="Cheng J.-F."/>
            <person name="Goodwin L."/>
            <person name="Pitluck S."/>
            <person name="Peters L."/>
            <person name="Ovchinnikova G."/>
            <person name="Teshima H."/>
            <person name="Detter J.C."/>
            <person name="Han C."/>
            <person name="Tapia R."/>
            <person name="Land M."/>
            <person name="Hauser L."/>
            <person name="Kyrpides N."/>
            <person name="Ivanova N."/>
            <person name="Pagani I."/>
            <person name="Parshina S."/>
            <person name="Plugge C."/>
            <person name="Muyzer G."/>
            <person name="Kuever J."/>
            <person name="Ivanova A."/>
            <person name="Nazina T."/>
            <person name="Klenk H.-P."/>
            <person name="Brambilla E."/>
            <person name="Spring S."/>
            <person name="Stams A.F."/>
            <person name="Woyke T."/>
        </authorList>
    </citation>
    <scope>NUCLEOTIDE SEQUENCE [LARGE SCALE GENOMIC DNA]</scope>
    <source>
        <strain evidence="2 3">DSM 7213</strain>
    </source>
</reference>
<dbReference type="PROSITE" id="PS51832">
    <property type="entry name" value="HD_GYP"/>
    <property type="match status" value="1"/>
</dbReference>
<dbReference type="KEGG" id="dgi:Desgi_3533"/>
<organism evidence="2 3">
    <name type="scientific">Desulfoscipio gibsoniae DSM 7213</name>
    <dbReference type="NCBI Taxonomy" id="767817"/>
    <lineage>
        <taxon>Bacteria</taxon>
        <taxon>Bacillati</taxon>
        <taxon>Bacillota</taxon>
        <taxon>Clostridia</taxon>
        <taxon>Eubacteriales</taxon>
        <taxon>Desulfallaceae</taxon>
        <taxon>Desulfoscipio</taxon>
    </lineage>
</organism>
<dbReference type="PANTHER" id="PTHR43155">
    <property type="entry name" value="CYCLIC DI-GMP PHOSPHODIESTERASE PA4108-RELATED"/>
    <property type="match status" value="1"/>
</dbReference>
<dbReference type="PANTHER" id="PTHR43155:SF2">
    <property type="entry name" value="CYCLIC DI-GMP PHOSPHODIESTERASE PA4108"/>
    <property type="match status" value="1"/>
</dbReference>
<keyword evidence="3" id="KW-1185">Reference proteome</keyword>
<evidence type="ECO:0000313" key="2">
    <source>
        <dbReference type="EMBL" id="AGL02857.1"/>
    </source>
</evidence>
<dbReference type="CDD" id="cd00077">
    <property type="entry name" value="HDc"/>
    <property type="match status" value="1"/>
</dbReference>
<dbReference type="Proteomes" id="UP000013520">
    <property type="component" value="Chromosome"/>
</dbReference>